<organism evidence="2 3">
    <name type="scientific">Corchorus capsularis</name>
    <name type="common">Jute</name>
    <dbReference type="NCBI Taxonomy" id="210143"/>
    <lineage>
        <taxon>Eukaryota</taxon>
        <taxon>Viridiplantae</taxon>
        <taxon>Streptophyta</taxon>
        <taxon>Embryophyta</taxon>
        <taxon>Tracheophyta</taxon>
        <taxon>Spermatophyta</taxon>
        <taxon>Magnoliopsida</taxon>
        <taxon>eudicotyledons</taxon>
        <taxon>Gunneridae</taxon>
        <taxon>Pentapetalae</taxon>
        <taxon>rosids</taxon>
        <taxon>malvids</taxon>
        <taxon>Malvales</taxon>
        <taxon>Malvaceae</taxon>
        <taxon>Grewioideae</taxon>
        <taxon>Apeibeae</taxon>
        <taxon>Corchorus</taxon>
    </lineage>
</organism>
<evidence type="ECO:0000313" key="3">
    <source>
        <dbReference type="Proteomes" id="UP000188268"/>
    </source>
</evidence>
<sequence>MSRYRGPRFKKIRRLGALPGLTSKRPRAGSDLRTQSRPVSSIGELGEGTEREGFEPS</sequence>
<name>A0A1R3KTS2_COCAP</name>
<dbReference type="Gene3D" id="1.10.1050.10">
    <property type="entry name" value="Ribosomal Protein S4 Delta 41, Chain A, domain 1"/>
    <property type="match status" value="1"/>
</dbReference>
<feature type="compositionally biased region" description="Basic and acidic residues" evidence="1">
    <location>
        <begin position="48"/>
        <end position="57"/>
    </location>
</feature>
<keyword evidence="3" id="KW-1185">Reference proteome</keyword>
<feature type="region of interest" description="Disordered" evidence="1">
    <location>
        <begin position="1"/>
        <end position="57"/>
    </location>
</feature>
<reference evidence="2 3" key="1">
    <citation type="submission" date="2013-09" db="EMBL/GenBank/DDBJ databases">
        <title>Corchorus capsularis genome sequencing.</title>
        <authorList>
            <person name="Alam M."/>
            <person name="Haque M.S."/>
            <person name="Islam M.S."/>
            <person name="Emdad E.M."/>
            <person name="Islam M.M."/>
            <person name="Ahmed B."/>
            <person name="Halim A."/>
            <person name="Hossen Q.M.M."/>
            <person name="Hossain M.Z."/>
            <person name="Ahmed R."/>
            <person name="Khan M.M."/>
            <person name="Islam R."/>
            <person name="Rashid M.M."/>
            <person name="Khan S.A."/>
            <person name="Rahman M.S."/>
            <person name="Alam M."/>
        </authorList>
    </citation>
    <scope>NUCLEOTIDE SEQUENCE [LARGE SCALE GENOMIC DNA]</scope>
    <source>
        <strain evidence="3">cv. CVL-1</strain>
        <tissue evidence="2">Whole seedling</tissue>
    </source>
</reference>
<evidence type="ECO:0000313" key="2">
    <source>
        <dbReference type="EMBL" id="OMP10438.1"/>
    </source>
</evidence>
<feature type="non-terminal residue" evidence="2">
    <location>
        <position position="57"/>
    </location>
</feature>
<dbReference type="STRING" id="210143.A0A1R3KTS2"/>
<proteinExistence type="predicted"/>
<evidence type="ECO:0000256" key="1">
    <source>
        <dbReference type="SAM" id="MobiDB-lite"/>
    </source>
</evidence>
<accession>A0A1R3KTS2</accession>
<feature type="compositionally biased region" description="Basic residues" evidence="1">
    <location>
        <begin position="1"/>
        <end position="14"/>
    </location>
</feature>
<protein>
    <recommendedName>
        <fullName evidence="4">Ribosomal protein S4</fullName>
    </recommendedName>
</protein>
<evidence type="ECO:0008006" key="4">
    <source>
        <dbReference type="Google" id="ProtNLM"/>
    </source>
</evidence>
<dbReference type="OrthoDB" id="2443at2759"/>
<gene>
    <name evidence="2" type="ORF">CCACVL1_00968</name>
</gene>
<dbReference type="Gramene" id="OMP10438">
    <property type="protein sequence ID" value="OMP10438"/>
    <property type="gene ID" value="CCACVL1_00968"/>
</dbReference>
<dbReference type="EMBL" id="AWWV01002509">
    <property type="protein sequence ID" value="OMP10438.1"/>
    <property type="molecule type" value="Genomic_DNA"/>
</dbReference>
<dbReference type="Proteomes" id="UP000188268">
    <property type="component" value="Unassembled WGS sequence"/>
</dbReference>
<comment type="caution">
    <text evidence="2">The sequence shown here is derived from an EMBL/GenBank/DDBJ whole genome shotgun (WGS) entry which is preliminary data.</text>
</comment>
<dbReference type="AlphaFoldDB" id="A0A1R3KTS2"/>